<proteinExistence type="predicted"/>
<feature type="transmembrane region" description="Helical" evidence="1">
    <location>
        <begin position="222"/>
        <end position="249"/>
    </location>
</feature>
<organism evidence="2 3">
    <name type="scientific">Macleaya cordata</name>
    <name type="common">Five-seeded plume-poppy</name>
    <name type="synonym">Bocconia cordata</name>
    <dbReference type="NCBI Taxonomy" id="56857"/>
    <lineage>
        <taxon>Eukaryota</taxon>
        <taxon>Viridiplantae</taxon>
        <taxon>Streptophyta</taxon>
        <taxon>Embryophyta</taxon>
        <taxon>Tracheophyta</taxon>
        <taxon>Spermatophyta</taxon>
        <taxon>Magnoliopsida</taxon>
        <taxon>Ranunculales</taxon>
        <taxon>Papaveraceae</taxon>
        <taxon>Papaveroideae</taxon>
        <taxon>Macleaya</taxon>
    </lineage>
</organism>
<keyword evidence="1" id="KW-1133">Transmembrane helix</keyword>
<feature type="transmembrane region" description="Helical" evidence="1">
    <location>
        <begin position="261"/>
        <end position="287"/>
    </location>
</feature>
<sequence length="325" mass="36711">MDIQQSELRYSSMGFFGIYKESYKITVSWKKIFSHITLALILPLSILYLSEIQISNFIQNKSFRHKKTSRRIVVGIVEAIYVFFILIFSLLSTSVVSYTIATFIYTTKDITLKKVVSVVSTKVWMRLLVTFLWSFFIVCIYTGVALGVVVLFAALTSGRSPDGDWVNNKVLIFVLCIAIIYLIGLIYINVVCQVASVVSVMEKNCYGRKALKKSMKLIKGKIWVSSVILTMLQICFSGIVVAFSVLVVNGKVSSMVGKVCVGILCYLLLTILIHFTLVIQTLVYFVCKSYHHEDIDMSDFVEQARPPEVSLSNDKEIHQLEQVPV</sequence>
<keyword evidence="3" id="KW-1185">Reference proteome</keyword>
<feature type="transmembrane region" description="Helical" evidence="1">
    <location>
        <begin position="170"/>
        <end position="201"/>
    </location>
</feature>
<gene>
    <name evidence="2" type="ORF">BVC80_9099g109</name>
</gene>
<reference evidence="2 3" key="1">
    <citation type="journal article" date="2017" name="Mol. Plant">
        <title>The Genome of Medicinal Plant Macleaya cordata Provides New Insights into Benzylisoquinoline Alkaloids Metabolism.</title>
        <authorList>
            <person name="Liu X."/>
            <person name="Liu Y."/>
            <person name="Huang P."/>
            <person name="Ma Y."/>
            <person name="Qing Z."/>
            <person name="Tang Q."/>
            <person name="Cao H."/>
            <person name="Cheng P."/>
            <person name="Zheng Y."/>
            <person name="Yuan Z."/>
            <person name="Zhou Y."/>
            <person name="Liu J."/>
            <person name="Tang Z."/>
            <person name="Zhuo Y."/>
            <person name="Zhang Y."/>
            <person name="Yu L."/>
            <person name="Huang J."/>
            <person name="Yang P."/>
            <person name="Peng Q."/>
            <person name="Zhang J."/>
            <person name="Jiang W."/>
            <person name="Zhang Z."/>
            <person name="Lin K."/>
            <person name="Ro D.K."/>
            <person name="Chen X."/>
            <person name="Xiong X."/>
            <person name="Shang Y."/>
            <person name="Huang S."/>
            <person name="Zeng J."/>
        </authorList>
    </citation>
    <scope>NUCLEOTIDE SEQUENCE [LARGE SCALE GENOMIC DNA]</scope>
    <source>
        <strain evidence="3">cv. BLH2017</strain>
        <tissue evidence="2">Root</tissue>
    </source>
</reference>
<name>A0A200PVR7_MACCD</name>
<dbReference type="AlphaFoldDB" id="A0A200PVR7"/>
<keyword evidence="1" id="KW-0472">Membrane</keyword>
<protein>
    <submittedName>
        <fullName evidence="2">Uncharacterized protein</fullName>
    </submittedName>
</protein>
<dbReference type="PANTHER" id="PTHR33133:SF5">
    <property type="entry name" value="OS08G0107100 PROTEIN"/>
    <property type="match status" value="1"/>
</dbReference>
<dbReference type="PANTHER" id="PTHR33133">
    <property type="entry name" value="OS08G0107100 PROTEIN-RELATED"/>
    <property type="match status" value="1"/>
</dbReference>
<feature type="transmembrane region" description="Helical" evidence="1">
    <location>
        <begin position="71"/>
        <end position="89"/>
    </location>
</feature>
<dbReference type="Proteomes" id="UP000195402">
    <property type="component" value="Unassembled WGS sequence"/>
</dbReference>
<dbReference type="OMA" id="YITITWH"/>
<evidence type="ECO:0000313" key="3">
    <source>
        <dbReference type="Proteomes" id="UP000195402"/>
    </source>
</evidence>
<evidence type="ECO:0000256" key="1">
    <source>
        <dbReference type="SAM" id="Phobius"/>
    </source>
</evidence>
<feature type="transmembrane region" description="Helical" evidence="1">
    <location>
        <begin position="32"/>
        <end position="50"/>
    </location>
</feature>
<dbReference type="InParanoid" id="A0A200PVR7"/>
<feature type="transmembrane region" description="Helical" evidence="1">
    <location>
        <begin position="124"/>
        <end position="155"/>
    </location>
</feature>
<evidence type="ECO:0000313" key="2">
    <source>
        <dbReference type="EMBL" id="OVA02309.1"/>
    </source>
</evidence>
<keyword evidence="1" id="KW-0812">Transmembrane</keyword>
<comment type="caution">
    <text evidence="2">The sequence shown here is derived from an EMBL/GenBank/DDBJ whole genome shotgun (WGS) entry which is preliminary data.</text>
</comment>
<accession>A0A200PVR7</accession>
<dbReference type="EMBL" id="MVGT01003956">
    <property type="protein sequence ID" value="OVA02309.1"/>
    <property type="molecule type" value="Genomic_DNA"/>
</dbReference>
<dbReference type="OrthoDB" id="1908649at2759"/>